<proteinExistence type="predicted"/>
<keyword evidence="3" id="KW-1185">Reference proteome</keyword>
<dbReference type="AlphaFoldDB" id="A0A2Z6MD79"/>
<evidence type="ECO:0000256" key="1">
    <source>
        <dbReference type="SAM" id="MobiDB-lite"/>
    </source>
</evidence>
<protein>
    <recommendedName>
        <fullName evidence="4">DUF4283 domain-containing protein</fullName>
    </recommendedName>
</protein>
<evidence type="ECO:0008006" key="4">
    <source>
        <dbReference type="Google" id="ProtNLM"/>
    </source>
</evidence>
<dbReference type="EMBL" id="DF973209">
    <property type="protein sequence ID" value="GAU20123.1"/>
    <property type="molecule type" value="Genomic_DNA"/>
</dbReference>
<accession>A0A2Z6MD79</accession>
<name>A0A2Z6MD79_TRISU</name>
<feature type="region of interest" description="Disordered" evidence="1">
    <location>
        <begin position="419"/>
        <end position="438"/>
    </location>
</feature>
<evidence type="ECO:0000313" key="2">
    <source>
        <dbReference type="EMBL" id="GAU20123.1"/>
    </source>
</evidence>
<feature type="compositionally biased region" description="Basic and acidic residues" evidence="1">
    <location>
        <begin position="18"/>
        <end position="39"/>
    </location>
</feature>
<evidence type="ECO:0000313" key="3">
    <source>
        <dbReference type="Proteomes" id="UP000242715"/>
    </source>
</evidence>
<sequence length="438" mass="48591">MTSSSALLGQENSNATKTTDERDLQERSTKKIKDGEHEFSNQSSVPKDYNDLMDLQSKEIGGGRSYKATIVGEEEEEMLKDTLEDGGSDVGEGDAEGIRIEEKKFGEYECPEFVFSKLEEKKIHRPWRRGVIVKLLGRRIGYKALETRLKQMWPAGGGGRKLVGGEGDGPWMVVQKPRRQRKGKEKEGVADTDRGKAVTENINGDPPLLGSRFIALSDDIPKLNENIPAIIRVNEREKSQTESESNMHAFMEGNNLHGEVEKQRVKNKKGNGGIHAERLTKESKLTTRGTQSFKGKTSSNLKKGVEHLCNLIGENNKEPTWEAHVSQPKEINGKNNMEVQSSNLKGAEKQIIKDAASGSLLLGHNGHMEMGPTQIVQPNIPRPPNAGVHTPIFDPNVQHQGYNLGVENYEFMDANENATTGESESDMEVVHETPQTDQ</sequence>
<gene>
    <name evidence="2" type="ORF">TSUD_140230</name>
</gene>
<organism evidence="2 3">
    <name type="scientific">Trifolium subterraneum</name>
    <name type="common">Subterranean clover</name>
    <dbReference type="NCBI Taxonomy" id="3900"/>
    <lineage>
        <taxon>Eukaryota</taxon>
        <taxon>Viridiplantae</taxon>
        <taxon>Streptophyta</taxon>
        <taxon>Embryophyta</taxon>
        <taxon>Tracheophyta</taxon>
        <taxon>Spermatophyta</taxon>
        <taxon>Magnoliopsida</taxon>
        <taxon>eudicotyledons</taxon>
        <taxon>Gunneridae</taxon>
        <taxon>Pentapetalae</taxon>
        <taxon>rosids</taxon>
        <taxon>fabids</taxon>
        <taxon>Fabales</taxon>
        <taxon>Fabaceae</taxon>
        <taxon>Papilionoideae</taxon>
        <taxon>50 kb inversion clade</taxon>
        <taxon>NPAAA clade</taxon>
        <taxon>Hologalegina</taxon>
        <taxon>IRL clade</taxon>
        <taxon>Trifolieae</taxon>
        <taxon>Trifolium</taxon>
    </lineage>
</organism>
<feature type="compositionally biased region" description="Polar residues" evidence="1">
    <location>
        <begin position="1"/>
        <end position="17"/>
    </location>
</feature>
<feature type="region of interest" description="Disordered" evidence="1">
    <location>
        <begin position="1"/>
        <end position="51"/>
    </location>
</feature>
<reference evidence="3" key="1">
    <citation type="journal article" date="2017" name="Front. Plant Sci.">
        <title>Climate Clever Clovers: New Paradigm to Reduce the Environmental Footprint of Ruminants by Breeding Low Methanogenic Forages Utilizing Haplotype Variation.</title>
        <authorList>
            <person name="Kaur P."/>
            <person name="Appels R."/>
            <person name="Bayer P.E."/>
            <person name="Keeble-Gagnere G."/>
            <person name="Wang J."/>
            <person name="Hirakawa H."/>
            <person name="Shirasawa K."/>
            <person name="Vercoe P."/>
            <person name="Stefanova K."/>
            <person name="Durmic Z."/>
            <person name="Nichols P."/>
            <person name="Revell C."/>
            <person name="Isobe S.N."/>
            <person name="Edwards D."/>
            <person name="Erskine W."/>
        </authorList>
    </citation>
    <scope>NUCLEOTIDE SEQUENCE [LARGE SCALE GENOMIC DNA]</scope>
    <source>
        <strain evidence="3">cv. Daliak</strain>
    </source>
</reference>
<dbReference type="Proteomes" id="UP000242715">
    <property type="component" value="Unassembled WGS sequence"/>
</dbReference>